<gene>
    <name evidence="2" type="ORF">GCM10008905_09370</name>
</gene>
<keyword evidence="3" id="KW-1185">Reference proteome</keyword>
<proteinExistence type="predicted"/>
<sequence>MKKFKVFVDMNEEEKYLNEMAKGGHILKKYSAFGRYHFQEGMPQDLRYRIDYRVFNNKSDFQDYVTLFEDAGWKHVYGTRYSGSQYFLPLSKQPSEDIFSDKESKAKRHERLRENCMNSVAIMIIYFIIVLISINFNLSNLFFLTPGLWGMQGAQFWKAFWFEFPFMLMRVVPQIIFIMMAVIYGVWASKAKKVYEESMKK</sequence>
<dbReference type="Pfam" id="PF11193">
    <property type="entry name" value="DUF2812"/>
    <property type="match status" value="1"/>
</dbReference>
<dbReference type="InterPro" id="IPR021359">
    <property type="entry name" value="DUF2812"/>
</dbReference>
<keyword evidence="1" id="KW-0472">Membrane</keyword>
<keyword evidence="1" id="KW-1133">Transmembrane helix</keyword>
<reference evidence="2 3" key="1">
    <citation type="journal article" date="2019" name="Int. J. Syst. Evol. Microbiol.">
        <title>The Global Catalogue of Microorganisms (GCM) 10K type strain sequencing project: providing services to taxonomists for standard genome sequencing and annotation.</title>
        <authorList>
            <consortium name="The Broad Institute Genomics Platform"/>
            <consortium name="The Broad Institute Genome Sequencing Center for Infectious Disease"/>
            <person name="Wu L."/>
            <person name="Ma J."/>
        </authorList>
    </citation>
    <scope>NUCLEOTIDE SEQUENCE [LARGE SCALE GENOMIC DNA]</scope>
    <source>
        <strain evidence="2 3">JCM 1405</strain>
    </source>
</reference>
<evidence type="ECO:0000313" key="2">
    <source>
        <dbReference type="EMBL" id="GAA0720320.1"/>
    </source>
</evidence>
<organism evidence="2 3">
    <name type="scientific">Clostridium malenominatum</name>
    <dbReference type="NCBI Taxonomy" id="1539"/>
    <lineage>
        <taxon>Bacteria</taxon>
        <taxon>Bacillati</taxon>
        <taxon>Bacillota</taxon>
        <taxon>Clostridia</taxon>
        <taxon>Eubacteriales</taxon>
        <taxon>Clostridiaceae</taxon>
        <taxon>Clostridium</taxon>
    </lineage>
</organism>
<keyword evidence="1" id="KW-0812">Transmembrane</keyword>
<protein>
    <submittedName>
        <fullName evidence="2">DUF2812 domain-containing protein</fullName>
    </submittedName>
</protein>
<feature type="transmembrane region" description="Helical" evidence="1">
    <location>
        <begin position="164"/>
        <end position="187"/>
    </location>
</feature>
<evidence type="ECO:0000313" key="3">
    <source>
        <dbReference type="Proteomes" id="UP001500339"/>
    </source>
</evidence>
<dbReference type="Proteomes" id="UP001500339">
    <property type="component" value="Unassembled WGS sequence"/>
</dbReference>
<name>A0ABN1IS50_9CLOT</name>
<feature type="transmembrane region" description="Helical" evidence="1">
    <location>
        <begin position="120"/>
        <end position="144"/>
    </location>
</feature>
<evidence type="ECO:0000256" key="1">
    <source>
        <dbReference type="SAM" id="Phobius"/>
    </source>
</evidence>
<comment type="caution">
    <text evidence="2">The sequence shown here is derived from an EMBL/GenBank/DDBJ whole genome shotgun (WGS) entry which is preliminary data.</text>
</comment>
<dbReference type="EMBL" id="BAAACF010000001">
    <property type="protein sequence ID" value="GAA0720320.1"/>
    <property type="molecule type" value="Genomic_DNA"/>
</dbReference>
<accession>A0ABN1IS50</accession>
<dbReference type="RefSeq" id="WP_343767204.1">
    <property type="nucleotide sequence ID" value="NZ_BAAACF010000001.1"/>
</dbReference>